<reference evidence="1 2" key="1">
    <citation type="submission" date="2015-11" db="EMBL/GenBank/DDBJ databases">
        <title>Genomic analysis of 38 Legionella species identifies large and diverse effector repertoires.</title>
        <authorList>
            <person name="Burstein D."/>
            <person name="Amaro F."/>
            <person name="Zusman T."/>
            <person name="Lifshitz Z."/>
            <person name="Cohen O."/>
            <person name="Gilbert J.A."/>
            <person name="Pupko T."/>
            <person name="Shuman H.A."/>
            <person name="Segal G."/>
        </authorList>
    </citation>
    <scope>NUCLEOTIDE SEQUENCE [LARGE SCALE GENOMIC DNA]</scope>
    <source>
        <strain evidence="1 2">ATCC 49504</strain>
    </source>
</reference>
<dbReference type="PATRIC" id="fig|45065.4.peg.577"/>
<name>A0A0W0U561_9GAMM</name>
<accession>A0A0W0U561</accession>
<gene>
    <name evidence="1" type="ORF">Lgee_0539</name>
</gene>
<organism evidence="1 2">
    <name type="scientific">Legionella geestiana</name>
    <dbReference type="NCBI Taxonomy" id="45065"/>
    <lineage>
        <taxon>Bacteria</taxon>
        <taxon>Pseudomonadati</taxon>
        <taxon>Pseudomonadota</taxon>
        <taxon>Gammaproteobacteria</taxon>
        <taxon>Legionellales</taxon>
        <taxon>Legionellaceae</taxon>
        <taxon>Legionella</taxon>
    </lineage>
</organism>
<dbReference type="RefSeq" id="WP_028386199.1">
    <property type="nucleotide sequence ID" value="NZ_CAAAHN010000012.1"/>
</dbReference>
<dbReference type="AlphaFoldDB" id="A0A0W0U561"/>
<comment type="caution">
    <text evidence="1">The sequence shown here is derived from an EMBL/GenBank/DDBJ whole genome shotgun (WGS) entry which is preliminary data.</text>
</comment>
<dbReference type="EMBL" id="LNYC01000012">
    <property type="protein sequence ID" value="KTD03188.1"/>
    <property type="molecule type" value="Genomic_DNA"/>
</dbReference>
<sequence length="240" mass="26839">MQLSRIAGIDMPIFFQRPEAAAPVSALPSVAYSPDDQAMVQLLKSRIKRFETAHQTLYSLDTHIFRACVVGMACYAAGSILYMFVPVSILAFSYAAGNAVNRDLHYKEYQTAFKELDEACRWVFNGDTDARWYALRDTTAQKLMRTWAPWVPMASVQPLTENDLAVGRLNRPIDRSFQKEMKGFAATPRKFTLDYVLYAQGGAMHFFEALQSYLWKRAEAAAADITPKLLTAVPGSGVSS</sequence>
<dbReference type="Proteomes" id="UP000054785">
    <property type="component" value="Unassembled WGS sequence"/>
</dbReference>
<evidence type="ECO:0000313" key="2">
    <source>
        <dbReference type="Proteomes" id="UP000054785"/>
    </source>
</evidence>
<evidence type="ECO:0000313" key="1">
    <source>
        <dbReference type="EMBL" id="KTD03188.1"/>
    </source>
</evidence>
<proteinExistence type="predicted"/>
<protein>
    <submittedName>
        <fullName evidence="1">Uncharacterized protein</fullName>
    </submittedName>
</protein>
<keyword evidence="2" id="KW-1185">Reference proteome</keyword>